<dbReference type="EMBL" id="UARK01000034">
    <property type="protein sequence ID" value="SPW33667.1"/>
    <property type="molecule type" value="Genomic_DNA"/>
</dbReference>
<reference evidence="1 2" key="1">
    <citation type="submission" date="2018-06" db="EMBL/GenBank/DDBJ databases">
        <authorList>
            <consortium name="Pathogen Informatics"/>
            <person name="Doyle S."/>
        </authorList>
    </citation>
    <scope>NUCLEOTIDE SEQUENCE [LARGE SCALE GENOMIC DNA]</scope>
    <source>
        <strain evidence="1 2">NCTC10254</strain>
    </source>
</reference>
<organism evidence="1 2">
    <name type="scientific">Corynebacterium matruchotii</name>
    <dbReference type="NCBI Taxonomy" id="43768"/>
    <lineage>
        <taxon>Bacteria</taxon>
        <taxon>Bacillati</taxon>
        <taxon>Actinomycetota</taxon>
        <taxon>Actinomycetes</taxon>
        <taxon>Mycobacteriales</taxon>
        <taxon>Corynebacteriaceae</taxon>
        <taxon>Corynebacterium</taxon>
    </lineage>
</organism>
<dbReference type="CDD" id="cd07716">
    <property type="entry name" value="RNaseZ_short-form-like_MBL-fold"/>
    <property type="match status" value="1"/>
</dbReference>
<dbReference type="SUPFAM" id="SSF56281">
    <property type="entry name" value="Metallo-hydrolase/oxidoreductase"/>
    <property type="match status" value="1"/>
</dbReference>
<proteinExistence type="predicted"/>
<keyword evidence="1" id="KW-0378">Hydrolase</keyword>
<accession>A0A448TM31</accession>
<dbReference type="AlphaFoldDB" id="A0A448TM31"/>
<evidence type="ECO:0000313" key="2">
    <source>
        <dbReference type="Proteomes" id="UP000249886"/>
    </source>
</evidence>
<dbReference type="GeneID" id="84574562"/>
<dbReference type="RefSeq" id="WP_005521341.1">
    <property type="nucleotide sequence ID" value="NZ_CAJPQJ010000009.1"/>
</dbReference>
<evidence type="ECO:0000313" key="1">
    <source>
        <dbReference type="EMBL" id="SPW33667.1"/>
    </source>
</evidence>
<dbReference type="PANTHER" id="PTHR46018:SF4">
    <property type="entry name" value="METALLO-HYDROLASE YHFI-RELATED"/>
    <property type="match status" value="1"/>
</dbReference>
<name>A0A448TM31_9CORY</name>
<dbReference type="InterPro" id="IPR036866">
    <property type="entry name" value="RibonucZ/Hydroxyglut_hydro"/>
</dbReference>
<dbReference type="GO" id="GO:0042781">
    <property type="term" value="F:3'-tRNA processing endoribonuclease activity"/>
    <property type="evidence" value="ECO:0007669"/>
    <property type="project" value="TreeGrafter"/>
</dbReference>
<dbReference type="Proteomes" id="UP000249886">
    <property type="component" value="Unassembled WGS sequence"/>
</dbReference>
<dbReference type="Pfam" id="PF23023">
    <property type="entry name" value="Anti-Pycsar_Apyc1"/>
    <property type="match status" value="1"/>
</dbReference>
<gene>
    <name evidence="1" type="ORF">NCTC10254_02449</name>
</gene>
<sequence>MKVIVLGSSGSVGAPGNPASGYLIQPSNGQSLLMDIGPGVLAKMQEYQNPNDAHMLFSHLHPDHCLDFPSLLVWRRYHPTAPAQHRNICMGPHHTPIHLGRLSADIPDEVDDMSDTFDFHPWRIRHPHPIGDFTVTAYPTIHPIESYAMRVTAPNGRIIAYSGDSAYSTELIDCARNADIFLCEANWGKSCDNKAPNMHMCGQDAGIIATKANAKHLILVHIPPWGDPIGAMEGARQHYDGPISLSYSGMEIPL</sequence>
<protein>
    <submittedName>
        <fullName evidence="1">Metal-dependent hydrolase</fullName>
    </submittedName>
</protein>
<comment type="caution">
    <text evidence="1">The sequence shown here is derived from an EMBL/GenBank/DDBJ whole genome shotgun (WGS) entry which is preliminary data.</text>
</comment>
<dbReference type="Gene3D" id="3.60.15.10">
    <property type="entry name" value="Ribonuclease Z/Hydroxyacylglutathione hydrolase-like"/>
    <property type="match status" value="1"/>
</dbReference>
<dbReference type="PANTHER" id="PTHR46018">
    <property type="entry name" value="ZINC PHOSPHODIESTERASE ELAC PROTEIN 1"/>
    <property type="match status" value="1"/>
</dbReference>